<dbReference type="Proteomes" id="UP000288805">
    <property type="component" value="Unassembled WGS sequence"/>
</dbReference>
<reference evidence="2 3" key="1">
    <citation type="journal article" date="2018" name="PLoS Genet.">
        <title>Population sequencing reveals clonal diversity and ancestral inbreeding in the grapevine cultivar Chardonnay.</title>
        <authorList>
            <person name="Roach M.J."/>
            <person name="Johnson D.L."/>
            <person name="Bohlmann J."/>
            <person name="van Vuuren H.J."/>
            <person name="Jones S.J."/>
            <person name="Pretorius I.S."/>
            <person name="Schmidt S.A."/>
            <person name="Borneman A.R."/>
        </authorList>
    </citation>
    <scope>NUCLEOTIDE SEQUENCE [LARGE SCALE GENOMIC DNA]</scope>
    <source>
        <strain evidence="3">cv. Chardonnay</strain>
        <tissue evidence="2">Leaf</tissue>
    </source>
</reference>
<accession>A0A438C708</accession>
<name>A0A438C708_VITVI</name>
<evidence type="ECO:0000313" key="2">
    <source>
        <dbReference type="EMBL" id="RVW19043.1"/>
    </source>
</evidence>
<gene>
    <name evidence="2" type="ORF">CK203_087652</name>
</gene>
<evidence type="ECO:0000256" key="1">
    <source>
        <dbReference type="SAM" id="MobiDB-lite"/>
    </source>
</evidence>
<sequence length="425" mass="47419">MQVQQSQWGSKYALNGDDSYEHTVGECPTIPTVRDMYGYQSSYTSSWNNHPNLTTQPQPQPSMSTSSLEQAILKISKVMEDFVGEQQKINSHLNEKIDNLESSINVRMEGVYNDLSLRIEKVQDSIEKLTNLDIARGKRKLPPQPHHNLQGTNAKRSRKVLKIDTLVGDCYDNSMDRPSIENHKVQDDKGLPESFKASTSLGKRRETNSLGPNGNGCQFCMMLAKIKVMVKTRENRGEKPKQSNSHHPISATVGNISITSQSSFYAYYISFQILGSQESIGSNGSRFGVETKKLWPFEDDCAKLNGNVAAAPHFATVGHLLHPYPPQSQASEPHFFAPLCLRLEEAMPQLPRAVREPRAPWDHTHEASHSIFDLLKPSKPIGPTESPVEETMPSKENTRTEAKVLIQPTQKATTDASAPQDLTII</sequence>
<comment type="caution">
    <text evidence="2">The sequence shown here is derived from an EMBL/GenBank/DDBJ whole genome shotgun (WGS) entry which is preliminary data.</text>
</comment>
<feature type="compositionally biased region" description="Basic and acidic residues" evidence="1">
    <location>
        <begin position="392"/>
        <end position="402"/>
    </location>
</feature>
<feature type="compositionally biased region" description="Polar residues" evidence="1">
    <location>
        <begin position="407"/>
        <end position="417"/>
    </location>
</feature>
<dbReference type="AlphaFoldDB" id="A0A438C708"/>
<feature type="region of interest" description="Disordered" evidence="1">
    <location>
        <begin position="178"/>
        <end position="208"/>
    </location>
</feature>
<feature type="region of interest" description="Disordered" evidence="1">
    <location>
        <begin position="1"/>
        <end position="21"/>
    </location>
</feature>
<feature type="region of interest" description="Disordered" evidence="1">
    <location>
        <begin position="375"/>
        <end position="425"/>
    </location>
</feature>
<organism evidence="2 3">
    <name type="scientific">Vitis vinifera</name>
    <name type="common">Grape</name>
    <dbReference type="NCBI Taxonomy" id="29760"/>
    <lineage>
        <taxon>Eukaryota</taxon>
        <taxon>Viridiplantae</taxon>
        <taxon>Streptophyta</taxon>
        <taxon>Embryophyta</taxon>
        <taxon>Tracheophyta</taxon>
        <taxon>Spermatophyta</taxon>
        <taxon>Magnoliopsida</taxon>
        <taxon>eudicotyledons</taxon>
        <taxon>Gunneridae</taxon>
        <taxon>Pentapetalae</taxon>
        <taxon>rosids</taxon>
        <taxon>Vitales</taxon>
        <taxon>Vitaceae</taxon>
        <taxon>Viteae</taxon>
        <taxon>Vitis</taxon>
    </lineage>
</organism>
<protein>
    <submittedName>
        <fullName evidence="2">Uncharacterized protein</fullName>
    </submittedName>
</protein>
<proteinExistence type="predicted"/>
<dbReference type="EMBL" id="QGNW01002503">
    <property type="protein sequence ID" value="RVW19043.1"/>
    <property type="molecule type" value="Genomic_DNA"/>
</dbReference>
<evidence type="ECO:0000313" key="3">
    <source>
        <dbReference type="Proteomes" id="UP000288805"/>
    </source>
</evidence>
<feature type="compositionally biased region" description="Basic and acidic residues" evidence="1">
    <location>
        <begin position="178"/>
        <end position="191"/>
    </location>
</feature>